<sequence length="669" mass="73775">MLKEILSYLEPGYYGRMSEEIETAVRDYDREKSSGDDDRIKMAREQGRAVVESALLAGSRNAEEPPFVNLDAEFFTSDGALDEDLLKRFCREAVSRVCYQQQLWMLSGTRERYTAVSERVMEAGGEGLAGELPGGRERKRGSREGGGEGYYLHFDGRIRTERDRKKQRVSFDVLQDRSGFTWDRGYDVNYEVERSRPRGFDESGIWCERGGDEGKEAAADIFEDTGRVPPERVYLVEFEEGLFLYDEGGVLEAEGARHYYREDGSVYGESIRERNETVRMIVEEMKSRGAEKLAGVVIPGGGDGGGVYRDVLGEVMGEETEVLTRAEGRAKEALWRERTGRKSDALARESVAAVSLALTARGYGGAALAEAVEEVSRSGRVEVEGRFDTAGLGVYGAREEVLSVLEEEGLDLVRAQASQLEGEDLSRYSRAVQGVVRRMGEGAEASDRVEAVVGAVMREIEGDPREGREAVYLEQRVALGDLVKGAGERGRREEGESVREWVARWGGDLPEGAVEQVISKIGEIHLGAAHEEALMGGLAVAFSRYQEISRGSGLTPVELVSAVKGIVTGSETGREYANRPVHLRQEIREVVAEAVEEPGFSICLSYQELEAQGRTSLLSQTRPGTPEGMSVITTDSPTGGGAERSELLWAFLGYDEQLQERLGRESRSL</sequence>
<dbReference type="Proteomes" id="UP000186400">
    <property type="component" value="Unassembled WGS sequence"/>
</dbReference>
<name>A0A1N6X711_9SPIO</name>
<gene>
    <name evidence="2" type="ORF">SAMN05920897_1211</name>
</gene>
<dbReference type="RefSeq" id="WP_143559257.1">
    <property type="nucleotide sequence ID" value="NZ_FTMS01000021.1"/>
</dbReference>
<dbReference type="OrthoDB" id="9981488at2"/>
<feature type="region of interest" description="Disordered" evidence="1">
    <location>
        <begin position="619"/>
        <end position="640"/>
    </location>
</feature>
<evidence type="ECO:0000313" key="3">
    <source>
        <dbReference type="Proteomes" id="UP000186400"/>
    </source>
</evidence>
<dbReference type="STRING" id="159291.SAMN05920897_1211"/>
<proteinExistence type="predicted"/>
<evidence type="ECO:0000256" key="1">
    <source>
        <dbReference type="SAM" id="MobiDB-lite"/>
    </source>
</evidence>
<protein>
    <submittedName>
        <fullName evidence="2">Uncharacterized protein</fullName>
    </submittedName>
</protein>
<accession>A0A1N6X711</accession>
<evidence type="ECO:0000313" key="2">
    <source>
        <dbReference type="EMBL" id="SIQ98144.1"/>
    </source>
</evidence>
<reference evidence="2 3" key="1">
    <citation type="submission" date="2017-01" db="EMBL/GenBank/DDBJ databases">
        <authorList>
            <person name="Mah S.A."/>
            <person name="Swanson W.J."/>
            <person name="Moy G.W."/>
            <person name="Vacquier V.D."/>
        </authorList>
    </citation>
    <scope>NUCLEOTIDE SEQUENCE [LARGE SCALE GENOMIC DNA]</scope>
    <source>
        <strain evidence="2 3">ASpG1</strain>
    </source>
</reference>
<dbReference type="EMBL" id="FTMS01000021">
    <property type="protein sequence ID" value="SIQ98144.1"/>
    <property type="molecule type" value="Genomic_DNA"/>
</dbReference>
<dbReference type="AlphaFoldDB" id="A0A1N6X711"/>
<keyword evidence="3" id="KW-1185">Reference proteome</keyword>
<feature type="non-terminal residue" evidence="2">
    <location>
        <position position="669"/>
    </location>
</feature>
<organism evidence="2 3">
    <name type="scientific">Alkalispirochaeta americana</name>
    <dbReference type="NCBI Taxonomy" id="159291"/>
    <lineage>
        <taxon>Bacteria</taxon>
        <taxon>Pseudomonadati</taxon>
        <taxon>Spirochaetota</taxon>
        <taxon>Spirochaetia</taxon>
        <taxon>Spirochaetales</taxon>
        <taxon>Spirochaetaceae</taxon>
        <taxon>Alkalispirochaeta</taxon>
    </lineage>
</organism>